<reference evidence="4 5" key="1">
    <citation type="submission" date="2015-11" db="EMBL/GenBank/DDBJ databases">
        <title>Genomic analysis of 38 Legionella species identifies large and diverse effector repertoires.</title>
        <authorList>
            <person name="Burstein D."/>
            <person name="Amaro F."/>
            <person name="Zusman T."/>
            <person name="Lifshitz Z."/>
            <person name="Cohen O."/>
            <person name="Gilbert J.A."/>
            <person name="Pupko T."/>
            <person name="Shuman H.A."/>
            <person name="Segal G."/>
        </authorList>
    </citation>
    <scope>NUCLEOTIDE SEQUENCE [LARGE SCALE GENOMIC DNA]</scope>
    <source>
        <strain evidence="4 5">ATCC 49504</strain>
    </source>
</reference>
<name>A0A0W0TZD0_9GAMM</name>
<comment type="caution">
    <text evidence="4">The sequence shown here is derived from an EMBL/GenBank/DDBJ whole genome shotgun (WGS) entry which is preliminary data.</text>
</comment>
<dbReference type="Proteomes" id="UP000054785">
    <property type="component" value="Unassembled WGS sequence"/>
</dbReference>
<evidence type="ECO:0000313" key="4">
    <source>
        <dbReference type="EMBL" id="KTD00649.1"/>
    </source>
</evidence>
<feature type="compositionally biased region" description="Polar residues" evidence="1">
    <location>
        <begin position="443"/>
        <end position="452"/>
    </location>
</feature>
<evidence type="ECO:0000259" key="2">
    <source>
        <dbReference type="Pfam" id="PF00534"/>
    </source>
</evidence>
<accession>A0A0W0TZD0</accession>
<dbReference type="GO" id="GO:0016757">
    <property type="term" value="F:glycosyltransferase activity"/>
    <property type="evidence" value="ECO:0007669"/>
    <property type="project" value="UniProtKB-KW"/>
</dbReference>
<evidence type="ECO:0000259" key="3">
    <source>
        <dbReference type="Pfam" id="PF13579"/>
    </source>
</evidence>
<dbReference type="InterPro" id="IPR028098">
    <property type="entry name" value="Glyco_trans_4-like_N"/>
</dbReference>
<dbReference type="SUPFAM" id="SSF53756">
    <property type="entry name" value="UDP-Glycosyltransferase/glycogen phosphorylase"/>
    <property type="match status" value="1"/>
</dbReference>
<feature type="domain" description="Glycosyl transferase family 1" evidence="2">
    <location>
        <begin position="231"/>
        <end position="396"/>
    </location>
</feature>
<dbReference type="InterPro" id="IPR001296">
    <property type="entry name" value="Glyco_trans_1"/>
</dbReference>
<dbReference type="Gene3D" id="3.40.50.2000">
    <property type="entry name" value="Glycogen Phosphorylase B"/>
    <property type="match status" value="2"/>
</dbReference>
<keyword evidence="4" id="KW-0328">Glycosyltransferase</keyword>
<protein>
    <submittedName>
        <fullName evidence="4">Alpha-D-kanosaminyltransferase</fullName>
        <ecNumber evidence="4">2.4.1.301</ecNumber>
    </submittedName>
</protein>
<dbReference type="EMBL" id="LNYC01000032">
    <property type="protein sequence ID" value="KTD00649.1"/>
    <property type="molecule type" value="Genomic_DNA"/>
</dbReference>
<sequence length="467" mass="52155">MTVQPESIMMPTIAMIVWNEFTNDARVLNEARTLQASGYEVTVFALCKKPYTPATPWKETLPEGIKVVRVASSPLALLLHAIKKPRTTFKTHTERPSLPPFSQRKSGGLLRIVSKLTVHANLLFRLVLTKPAIVHAHDVNTLPTAWLAAKLCRARIVYDAHEISTSREGYAAFRGLVAGIESRLLPRTDAVITTTRLRAAFLARAWRIPRPLVLQNRPRRISNVVRTSLLRERLGLQQPWPIVLYQGGLQQGRGLHLFINAALENKEAYFVLIGSGRLEHTLHEQICSLQLQERVFILPTVPLRVLPLYTVSADIGVQPIENTCLNHYTTDSNKLFEYIQAHLPVVASGMPEIRRIVREHEVGMCTPAGDGRALSHAIGILLKDEALRLRLRENARVAAEKVCWEAQESSLKKLYVSLCPQEEQPAPSREYIAESQVCMISSTHPPSRQKNGSAMAKPTMAASSSLI</sequence>
<keyword evidence="4" id="KW-0808">Transferase</keyword>
<dbReference type="PANTHER" id="PTHR12526">
    <property type="entry name" value="GLYCOSYLTRANSFERASE"/>
    <property type="match status" value="1"/>
</dbReference>
<feature type="domain" description="Glycosyltransferase subfamily 4-like N-terminal" evidence="3">
    <location>
        <begin position="26"/>
        <end position="211"/>
    </location>
</feature>
<feature type="region of interest" description="Disordered" evidence="1">
    <location>
        <begin position="443"/>
        <end position="467"/>
    </location>
</feature>
<keyword evidence="5" id="KW-1185">Reference proteome</keyword>
<dbReference type="EC" id="2.4.1.301" evidence="4"/>
<dbReference type="Pfam" id="PF00534">
    <property type="entry name" value="Glycos_transf_1"/>
    <property type="match status" value="1"/>
</dbReference>
<dbReference type="GO" id="GO:1901135">
    <property type="term" value="P:carbohydrate derivative metabolic process"/>
    <property type="evidence" value="ECO:0007669"/>
    <property type="project" value="UniProtKB-ARBA"/>
</dbReference>
<dbReference type="AlphaFoldDB" id="A0A0W0TZD0"/>
<dbReference type="STRING" id="45065.Lgee_0913"/>
<dbReference type="Pfam" id="PF13579">
    <property type="entry name" value="Glyco_trans_4_4"/>
    <property type="match status" value="1"/>
</dbReference>
<proteinExistence type="predicted"/>
<evidence type="ECO:0000313" key="5">
    <source>
        <dbReference type="Proteomes" id="UP000054785"/>
    </source>
</evidence>
<gene>
    <name evidence="4" type="primary">kanE</name>
    <name evidence="4" type="ORF">Lgee_0913</name>
</gene>
<organism evidence="4 5">
    <name type="scientific">Legionella geestiana</name>
    <dbReference type="NCBI Taxonomy" id="45065"/>
    <lineage>
        <taxon>Bacteria</taxon>
        <taxon>Pseudomonadati</taxon>
        <taxon>Pseudomonadota</taxon>
        <taxon>Gammaproteobacteria</taxon>
        <taxon>Legionellales</taxon>
        <taxon>Legionellaceae</taxon>
        <taxon>Legionella</taxon>
    </lineage>
</organism>
<evidence type="ECO:0000256" key="1">
    <source>
        <dbReference type="SAM" id="MobiDB-lite"/>
    </source>
</evidence>